<name>A0ABN2QMK5_9ACTN</name>
<evidence type="ECO:0000313" key="2">
    <source>
        <dbReference type="Proteomes" id="UP001500571"/>
    </source>
</evidence>
<organism evidence="1 2">
    <name type="scientific">Nocardioides panacihumi</name>
    <dbReference type="NCBI Taxonomy" id="400774"/>
    <lineage>
        <taxon>Bacteria</taxon>
        <taxon>Bacillati</taxon>
        <taxon>Actinomycetota</taxon>
        <taxon>Actinomycetes</taxon>
        <taxon>Propionibacteriales</taxon>
        <taxon>Nocardioidaceae</taxon>
        <taxon>Nocardioides</taxon>
    </lineage>
</organism>
<dbReference type="Proteomes" id="UP001500571">
    <property type="component" value="Unassembled WGS sequence"/>
</dbReference>
<dbReference type="EMBL" id="BAAAPB010000001">
    <property type="protein sequence ID" value="GAA1955177.1"/>
    <property type="molecule type" value="Genomic_DNA"/>
</dbReference>
<sequence length="207" mass="22842">MSEVESLVEGLLAELERRYPLTDKQLTATAKSLGFAVGPADVRRVLESDPRFSLAGNQPRCWRRARPQDAGTDVCAACDTEKSCSYFRTTAVSEPICFDCEANGRTARPRTPPSEPHDPFFHFDGTYIQPSNRTSRRGAAGYGYVDPHERLAYVTKGGSAYHFREDCEALRSGQAEAVNMGQRLHAVRLVQLSTVSATRHPCARCAS</sequence>
<evidence type="ECO:0000313" key="1">
    <source>
        <dbReference type="EMBL" id="GAA1955177.1"/>
    </source>
</evidence>
<proteinExistence type="predicted"/>
<keyword evidence="2" id="KW-1185">Reference proteome</keyword>
<accession>A0ABN2QMK5</accession>
<gene>
    <name evidence="1" type="ORF">GCM10009798_13010</name>
</gene>
<comment type="caution">
    <text evidence="1">The sequence shown here is derived from an EMBL/GenBank/DDBJ whole genome shotgun (WGS) entry which is preliminary data.</text>
</comment>
<reference evidence="1 2" key="1">
    <citation type="journal article" date="2019" name="Int. J. Syst. Evol. Microbiol.">
        <title>The Global Catalogue of Microorganisms (GCM) 10K type strain sequencing project: providing services to taxonomists for standard genome sequencing and annotation.</title>
        <authorList>
            <consortium name="The Broad Institute Genomics Platform"/>
            <consortium name="The Broad Institute Genome Sequencing Center for Infectious Disease"/>
            <person name="Wu L."/>
            <person name="Ma J."/>
        </authorList>
    </citation>
    <scope>NUCLEOTIDE SEQUENCE [LARGE SCALE GENOMIC DNA]</scope>
    <source>
        <strain evidence="1 2">JCM 15309</strain>
    </source>
</reference>
<protein>
    <submittedName>
        <fullName evidence="1">Uncharacterized protein</fullName>
    </submittedName>
</protein>